<dbReference type="AlphaFoldDB" id="A0AAV5FE54"/>
<accession>A0AAV5FE54</accession>
<name>A0AAV5FE54_ELECO</name>
<dbReference type="InterPro" id="IPR036259">
    <property type="entry name" value="MFS_trans_sf"/>
</dbReference>
<dbReference type="EMBL" id="BQKI01000084">
    <property type="protein sequence ID" value="GJN32902.1"/>
    <property type="molecule type" value="Genomic_DNA"/>
</dbReference>
<evidence type="ECO:0000313" key="8">
    <source>
        <dbReference type="Proteomes" id="UP001054889"/>
    </source>
</evidence>
<evidence type="ECO:0000256" key="6">
    <source>
        <dbReference type="SAM" id="Phobius"/>
    </source>
</evidence>
<feature type="region of interest" description="Disordered" evidence="5">
    <location>
        <begin position="1"/>
        <end position="24"/>
    </location>
</feature>
<evidence type="ECO:0000256" key="2">
    <source>
        <dbReference type="ARBA" id="ARBA00022692"/>
    </source>
</evidence>
<organism evidence="7 8">
    <name type="scientific">Eleusine coracana subsp. coracana</name>
    <dbReference type="NCBI Taxonomy" id="191504"/>
    <lineage>
        <taxon>Eukaryota</taxon>
        <taxon>Viridiplantae</taxon>
        <taxon>Streptophyta</taxon>
        <taxon>Embryophyta</taxon>
        <taxon>Tracheophyta</taxon>
        <taxon>Spermatophyta</taxon>
        <taxon>Magnoliopsida</taxon>
        <taxon>Liliopsida</taxon>
        <taxon>Poales</taxon>
        <taxon>Poaceae</taxon>
        <taxon>PACMAD clade</taxon>
        <taxon>Chloridoideae</taxon>
        <taxon>Cynodonteae</taxon>
        <taxon>Eleusininae</taxon>
        <taxon>Eleusine</taxon>
    </lineage>
</organism>
<evidence type="ECO:0000313" key="7">
    <source>
        <dbReference type="EMBL" id="GJN32902.1"/>
    </source>
</evidence>
<dbReference type="InterPro" id="IPR005828">
    <property type="entry name" value="MFS_sugar_transport-like"/>
</dbReference>
<reference evidence="7" key="2">
    <citation type="submission" date="2021-12" db="EMBL/GenBank/DDBJ databases">
        <title>Resequencing data analysis of finger millet.</title>
        <authorList>
            <person name="Hatakeyama M."/>
            <person name="Aluri S."/>
            <person name="Balachadran M.T."/>
            <person name="Sivarajan S.R."/>
            <person name="Poveda L."/>
            <person name="Shimizu-Inatsugi R."/>
            <person name="Schlapbach R."/>
            <person name="Sreeman S.M."/>
            <person name="Shimizu K.K."/>
        </authorList>
    </citation>
    <scope>NUCLEOTIDE SEQUENCE</scope>
</reference>
<dbReference type="SUPFAM" id="SSF103473">
    <property type="entry name" value="MFS general substrate transporter"/>
    <property type="match status" value="1"/>
</dbReference>
<dbReference type="PANTHER" id="PTHR48022:SF2">
    <property type="entry name" value="PLASTIDIC GLUCOSE TRANSPORTER 4"/>
    <property type="match status" value="1"/>
</dbReference>
<feature type="compositionally biased region" description="Basic and acidic residues" evidence="5">
    <location>
        <begin position="1"/>
        <end position="14"/>
    </location>
</feature>
<evidence type="ECO:0000256" key="4">
    <source>
        <dbReference type="ARBA" id="ARBA00023136"/>
    </source>
</evidence>
<feature type="transmembrane region" description="Helical" evidence="6">
    <location>
        <begin position="289"/>
        <end position="312"/>
    </location>
</feature>
<evidence type="ECO:0000256" key="3">
    <source>
        <dbReference type="ARBA" id="ARBA00022989"/>
    </source>
</evidence>
<keyword evidence="3 6" id="KW-1133">Transmembrane helix</keyword>
<comment type="subcellular location">
    <subcellularLocation>
        <location evidence="1">Membrane</location>
        <topology evidence="1">Multi-pass membrane protein</topology>
    </subcellularLocation>
</comment>
<comment type="caution">
    <text evidence="7">The sequence shown here is derived from an EMBL/GenBank/DDBJ whole genome shotgun (WGS) entry which is preliminary data.</text>
</comment>
<sequence length="454" mass="48721">MLGGKNTRDGRPPDSGKPIRIRRDQNKYAFATAALSSATPLSLGYGEYQPTRATLSCPALSRSPPSSAHSRPRRRVASSATAAPSSSPPPRSSPVRSPVGGPAAALFTAGALCCNVPAYVAELSPRSTRGALASHPDGLLYLGSILGSLCCNVLKPKLPPRATWQVVMISVASRAAGPALLGSVVLLLPDSPRWLVATDRASEARRVIAATSATLEEAQLRFLEINDELISVEGRSWWSRTEEWRELAARPTEPLRRAVVTALVAKLFQQASVAQYVYRDAGAQVVPRALAAFGFVAVLSLSASLVVVELGLQLVTAALNGGGCCRLSRLAPSDRLTRRQEELKWTRGLSATMLLSLMALAWVALGPARWADDAWCPTWMSSTAVNTAVSSAILALFVRVYEFSAAYGGRPDGVPCGCRARLALLLCLPAWRDEEVTDRHMAIPCYIWYAQYVQ</sequence>
<reference evidence="7" key="1">
    <citation type="journal article" date="2018" name="DNA Res.">
        <title>Multiple hybrid de novo genome assembly of finger millet, an orphan allotetraploid crop.</title>
        <authorList>
            <person name="Hatakeyama M."/>
            <person name="Aluri S."/>
            <person name="Balachadran M.T."/>
            <person name="Sivarajan S.R."/>
            <person name="Patrignani A."/>
            <person name="Gruter S."/>
            <person name="Poveda L."/>
            <person name="Shimizu-Inatsugi R."/>
            <person name="Baeten J."/>
            <person name="Francoijs K.J."/>
            <person name="Nataraja K.N."/>
            <person name="Reddy Y.A.N."/>
            <person name="Phadnis S."/>
            <person name="Ravikumar R.L."/>
            <person name="Schlapbach R."/>
            <person name="Sreeman S.M."/>
            <person name="Shimizu K.K."/>
        </authorList>
    </citation>
    <scope>NUCLEOTIDE SEQUENCE</scope>
</reference>
<feature type="compositionally biased region" description="Low complexity" evidence="5">
    <location>
        <begin position="58"/>
        <end position="69"/>
    </location>
</feature>
<keyword evidence="2 6" id="KW-0812">Transmembrane</keyword>
<dbReference type="GO" id="GO:0016020">
    <property type="term" value="C:membrane"/>
    <property type="evidence" value="ECO:0007669"/>
    <property type="project" value="UniProtKB-SubCell"/>
</dbReference>
<keyword evidence="4 6" id="KW-0472">Membrane</keyword>
<evidence type="ECO:0000256" key="1">
    <source>
        <dbReference type="ARBA" id="ARBA00004141"/>
    </source>
</evidence>
<feature type="transmembrane region" description="Helical" evidence="6">
    <location>
        <begin position="345"/>
        <end position="364"/>
    </location>
</feature>
<dbReference type="Pfam" id="PF00083">
    <property type="entry name" value="Sugar_tr"/>
    <property type="match status" value="1"/>
</dbReference>
<dbReference type="InterPro" id="IPR050360">
    <property type="entry name" value="MFS_Sugar_Transporters"/>
</dbReference>
<dbReference type="Gene3D" id="1.20.1250.20">
    <property type="entry name" value="MFS general substrate transporter like domains"/>
    <property type="match status" value="1"/>
</dbReference>
<gene>
    <name evidence="7" type="primary">gb21444</name>
    <name evidence="7" type="ORF">PR202_gb21444</name>
</gene>
<evidence type="ECO:0000256" key="5">
    <source>
        <dbReference type="SAM" id="MobiDB-lite"/>
    </source>
</evidence>
<dbReference type="Proteomes" id="UP001054889">
    <property type="component" value="Unassembled WGS sequence"/>
</dbReference>
<protein>
    <submittedName>
        <fullName evidence="7">Uncharacterized protein</fullName>
    </submittedName>
</protein>
<dbReference type="GO" id="GO:0005351">
    <property type="term" value="F:carbohydrate:proton symporter activity"/>
    <property type="evidence" value="ECO:0007669"/>
    <property type="project" value="TreeGrafter"/>
</dbReference>
<proteinExistence type="predicted"/>
<feature type="region of interest" description="Disordered" evidence="5">
    <location>
        <begin position="56"/>
        <end position="99"/>
    </location>
</feature>
<keyword evidence="8" id="KW-1185">Reference proteome</keyword>
<feature type="transmembrane region" description="Helical" evidence="6">
    <location>
        <begin position="384"/>
        <end position="401"/>
    </location>
</feature>
<dbReference type="PANTHER" id="PTHR48022">
    <property type="entry name" value="PLASTIDIC GLUCOSE TRANSPORTER 4"/>
    <property type="match status" value="1"/>
</dbReference>